<dbReference type="RefSeq" id="WP_267776057.1">
    <property type="nucleotide sequence ID" value="NZ_JAPNKE010000002.1"/>
</dbReference>
<keyword evidence="2" id="KW-1185">Reference proteome</keyword>
<protein>
    <submittedName>
        <fullName evidence="1">Uncharacterized protein</fullName>
    </submittedName>
</protein>
<dbReference type="Proteomes" id="UP001150924">
    <property type="component" value="Unassembled WGS sequence"/>
</dbReference>
<sequence>MAALAAELGLVAPTGTDRIRVYWLDPDGFTERSGCRVGVMGCAKERSFFTRNVPANHEFVHIFAARVGRPGAFFNEGLAVALEGLASTDDLDDRYSRSVAVDDLLDLPGSEQLLNARYGYNTAGGFTAHLLERYGMNAYLRIYAALRAGDDRAALDAVFVAELGVSLAEAADEFEATKWGCRHAAYDAKLVECSAPELTWDGDVLALHRSVACDLEDVVGPYAGDHTVVFRTFVVPEAGEYALSVIGDDANNEVSLRPCGGCEAGEGVQMRAGEAGRSVELAAGRYVLRLFGRASADTSVGFRLARE</sequence>
<accession>A0A9X3F6K8</accession>
<name>A0A9X3F6K8_9BACT</name>
<comment type="caution">
    <text evidence="1">The sequence shown here is derived from an EMBL/GenBank/DDBJ whole genome shotgun (WGS) entry which is preliminary data.</text>
</comment>
<evidence type="ECO:0000313" key="2">
    <source>
        <dbReference type="Proteomes" id="UP001150924"/>
    </source>
</evidence>
<gene>
    <name evidence="1" type="ORF">OV079_45070</name>
</gene>
<reference evidence="1" key="1">
    <citation type="submission" date="2022-11" db="EMBL/GenBank/DDBJ databases">
        <title>Minimal conservation of predation-associated metabolite biosynthetic gene clusters underscores biosynthetic potential of Myxococcota including descriptions for ten novel species: Archangium lansinium sp. nov., Myxococcus landrumus sp. nov., Nannocystis bai.</title>
        <authorList>
            <person name="Ahearne A."/>
            <person name="Stevens C."/>
            <person name="Phillips K."/>
        </authorList>
    </citation>
    <scope>NUCLEOTIDE SEQUENCE</scope>
    <source>
        <strain evidence="1">Na p29</strain>
    </source>
</reference>
<dbReference type="AlphaFoldDB" id="A0A9X3F6K8"/>
<proteinExistence type="predicted"/>
<organism evidence="1 2">
    <name type="scientific">Nannocystis pusilla</name>
    <dbReference type="NCBI Taxonomy" id="889268"/>
    <lineage>
        <taxon>Bacteria</taxon>
        <taxon>Pseudomonadati</taxon>
        <taxon>Myxococcota</taxon>
        <taxon>Polyangia</taxon>
        <taxon>Nannocystales</taxon>
        <taxon>Nannocystaceae</taxon>
        <taxon>Nannocystis</taxon>
    </lineage>
</organism>
<evidence type="ECO:0000313" key="1">
    <source>
        <dbReference type="EMBL" id="MCY1012588.1"/>
    </source>
</evidence>
<dbReference type="EMBL" id="JAPNKE010000002">
    <property type="protein sequence ID" value="MCY1012588.1"/>
    <property type="molecule type" value="Genomic_DNA"/>
</dbReference>